<proteinExistence type="predicted"/>
<evidence type="ECO:0000313" key="1">
    <source>
        <dbReference type="EMBL" id="KAF3420685.1"/>
    </source>
</evidence>
<dbReference type="AlphaFoldDB" id="A0A833VN79"/>
<dbReference type="EMBL" id="WNWW01000925">
    <property type="protein sequence ID" value="KAF3420685.1"/>
    <property type="molecule type" value="Genomic_DNA"/>
</dbReference>
<organism evidence="1 2">
    <name type="scientific">Frieseomelitta varia</name>
    <dbReference type="NCBI Taxonomy" id="561572"/>
    <lineage>
        <taxon>Eukaryota</taxon>
        <taxon>Metazoa</taxon>
        <taxon>Ecdysozoa</taxon>
        <taxon>Arthropoda</taxon>
        <taxon>Hexapoda</taxon>
        <taxon>Insecta</taxon>
        <taxon>Pterygota</taxon>
        <taxon>Neoptera</taxon>
        <taxon>Endopterygota</taxon>
        <taxon>Hymenoptera</taxon>
        <taxon>Apocrita</taxon>
        <taxon>Aculeata</taxon>
        <taxon>Apoidea</taxon>
        <taxon>Anthophila</taxon>
        <taxon>Apidae</taxon>
        <taxon>Frieseomelitta</taxon>
    </lineage>
</organism>
<sequence length="132" mass="15328">MPKTNFPRVNVRQVKLMWEKCNIIVSETELAQSRPYSQVVAWLQNRVVQAVVACHLHQSAARKGRNKCQGNMATRWNMRQIQSTKFVDSILLLSTCLKQLSFEANKCRMKQDSQSKKTYVVHEHWFVFGASD</sequence>
<accession>A0A833VN79</accession>
<comment type="caution">
    <text evidence="1">The sequence shown here is derived from an EMBL/GenBank/DDBJ whole genome shotgun (WGS) entry which is preliminary data.</text>
</comment>
<dbReference type="Proteomes" id="UP000655588">
    <property type="component" value="Unassembled WGS sequence"/>
</dbReference>
<evidence type="ECO:0000313" key="2">
    <source>
        <dbReference type="Proteomes" id="UP000655588"/>
    </source>
</evidence>
<reference evidence="1" key="1">
    <citation type="submission" date="2019-11" db="EMBL/GenBank/DDBJ databases">
        <title>The nuclear and mitochondrial genomes of Frieseomelitta varia - a highly eusocial stingless bee (Meliponini) with a permanently sterile worker caste.</title>
        <authorList>
            <person name="Freitas F.C.P."/>
            <person name="Lourenco A.P."/>
            <person name="Nunes F.M.F."/>
            <person name="Paschoal A.R."/>
            <person name="Abreu F.C.P."/>
            <person name="Barbin F.O."/>
            <person name="Bataglia L."/>
            <person name="Cardoso-Junior C.A.M."/>
            <person name="Cervoni M.S."/>
            <person name="Silva S.R."/>
            <person name="Dalarmi F."/>
            <person name="Del Lama M.A."/>
            <person name="Depintor T.S."/>
            <person name="Ferreira K.M."/>
            <person name="Goria P.S."/>
            <person name="Jaskot M.C."/>
            <person name="Lago D.C."/>
            <person name="Luna-Lucena D."/>
            <person name="Moda L.M."/>
            <person name="Nascimento L."/>
            <person name="Pedrino M."/>
            <person name="Rabico F.O."/>
            <person name="Sanches F.C."/>
            <person name="Santos D.E."/>
            <person name="Santos C.G."/>
            <person name="Vieira J."/>
            <person name="Lopes T.F."/>
            <person name="Barchuk A.R."/>
            <person name="Hartfelder K."/>
            <person name="Simoes Z.L.P."/>
            <person name="Bitondi M.M.G."/>
            <person name="Pinheiro D.G."/>
        </authorList>
    </citation>
    <scope>NUCLEOTIDE SEQUENCE</scope>
    <source>
        <strain evidence="1">USP_RPSP 00005682</strain>
        <tissue evidence="1">Whole individual</tissue>
    </source>
</reference>
<keyword evidence="2" id="KW-1185">Reference proteome</keyword>
<name>A0A833VN79_9HYME</name>
<protein>
    <submittedName>
        <fullName evidence="1">Uncharacterized protein</fullName>
    </submittedName>
</protein>
<gene>
    <name evidence="1" type="ORF">E2986_02326</name>
</gene>